<comment type="caution">
    <text evidence="1">The sequence shown here is derived from an EMBL/GenBank/DDBJ whole genome shotgun (WGS) entry which is preliminary data.</text>
</comment>
<proteinExistence type="predicted"/>
<dbReference type="Proteomes" id="UP001280121">
    <property type="component" value="Unassembled WGS sequence"/>
</dbReference>
<evidence type="ECO:0000313" key="2">
    <source>
        <dbReference type="Proteomes" id="UP001280121"/>
    </source>
</evidence>
<sequence length="89" mass="10007">MESRNLERDGRILKFEEGGFGGRFWQRDYFTIGLAPSGSAGSSRQQSYSNPAHKVPLILRFIIQLRGMIDGSKGMAVNGSDRKRKVEFV</sequence>
<organism evidence="1 2">
    <name type="scientific">Dipteronia dyeriana</name>
    <dbReference type="NCBI Taxonomy" id="168575"/>
    <lineage>
        <taxon>Eukaryota</taxon>
        <taxon>Viridiplantae</taxon>
        <taxon>Streptophyta</taxon>
        <taxon>Embryophyta</taxon>
        <taxon>Tracheophyta</taxon>
        <taxon>Spermatophyta</taxon>
        <taxon>Magnoliopsida</taxon>
        <taxon>eudicotyledons</taxon>
        <taxon>Gunneridae</taxon>
        <taxon>Pentapetalae</taxon>
        <taxon>rosids</taxon>
        <taxon>malvids</taxon>
        <taxon>Sapindales</taxon>
        <taxon>Sapindaceae</taxon>
        <taxon>Hippocastanoideae</taxon>
        <taxon>Acereae</taxon>
        <taxon>Dipteronia</taxon>
    </lineage>
</organism>
<gene>
    <name evidence="1" type="ORF">Ddye_030249</name>
</gene>
<dbReference type="EMBL" id="JANJYI010000009">
    <property type="protein sequence ID" value="KAK2635457.1"/>
    <property type="molecule type" value="Genomic_DNA"/>
</dbReference>
<name>A0AAD9TGN7_9ROSI</name>
<accession>A0AAD9TGN7</accession>
<evidence type="ECO:0000313" key="1">
    <source>
        <dbReference type="EMBL" id="KAK2635457.1"/>
    </source>
</evidence>
<dbReference type="AlphaFoldDB" id="A0AAD9TGN7"/>
<protein>
    <submittedName>
        <fullName evidence="1">Uncharacterized protein</fullName>
    </submittedName>
</protein>
<keyword evidence="2" id="KW-1185">Reference proteome</keyword>
<reference evidence="1" key="1">
    <citation type="journal article" date="2023" name="Plant J.">
        <title>Genome sequences and population genomics provide insights into the demographic history, inbreeding, and mutation load of two 'living fossil' tree species of Dipteronia.</title>
        <authorList>
            <person name="Feng Y."/>
            <person name="Comes H.P."/>
            <person name="Chen J."/>
            <person name="Zhu S."/>
            <person name="Lu R."/>
            <person name="Zhang X."/>
            <person name="Li P."/>
            <person name="Qiu J."/>
            <person name="Olsen K.M."/>
            <person name="Qiu Y."/>
        </authorList>
    </citation>
    <scope>NUCLEOTIDE SEQUENCE</scope>
    <source>
        <strain evidence="1">KIB01</strain>
    </source>
</reference>